<dbReference type="Gene3D" id="2.60.120.260">
    <property type="entry name" value="Galactose-binding domain-like"/>
    <property type="match status" value="1"/>
</dbReference>
<evidence type="ECO:0000256" key="6">
    <source>
        <dbReference type="ARBA" id="ARBA00022723"/>
    </source>
</evidence>
<dbReference type="GO" id="GO:0007155">
    <property type="term" value="P:cell adhesion"/>
    <property type="evidence" value="ECO:0007669"/>
    <property type="project" value="UniProtKB-KW"/>
</dbReference>
<keyword evidence="5" id="KW-0645">Protease</keyword>
<dbReference type="CDD" id="cd08544">
    <property type="entry name" value="Reeler"/>
    <property type="match status" value="1"/>
</dbReference>
<keyword evidence="6" id="KW-0479">Metal-binding</keyword>
<evidence type="ECO:0000256" key="10">
    <source>
        <dbReference type="ARBA" id="ARBA00022837"/>
    </source>
</evidence>
<dbReference type="Pfam" id="PF02014">
    <property type="entry name" value="Reeler"/>
    <property type="match status" value="1"/>
</dbReference>
<keyword evidence="4" id="KW-0272">Extracellular matrix</keyword>
<evidence type="ECO:0000256" key="11">
    <source>
        <dbReference type="ARBA" id="ARBA00022889"/>
    </source>
</evidence>
<evidence type="ECO:0000256" key="2">
    <source>
        <dbReference type="ARBA" id="ARBA00022473"/>
    </source>
</evidence>
<dbReference type="PANTHER" id="PTHR11841">
    <property type="entry name" value="REELIN"/>
    <property type="match status" value="1"/>
</dbReference>
<dbReference type="InterPro" id="IPR002861">
    <property type="entry name" value="Reeler_dom"/>
</dbReference>
<sequence>LEPFPRGRTCPSLALLLGMMLSASQVVKGAVGYYPRFSPFFFLCTHHGELEGDGEQGEVLISLHVAGNPTFYVPGQEYHVTISTSTFFDGLLVTGLYTSTSIQASQSIGGSSAFGFGIMSDHQFGNQFMCSVVASHVSHLPTTNLSFVWIAPPAGTGCVNFMATATHRGQVIFKDALAQQLCEQGAPTEAPLHPLLAEMHSDSIILRDDFDSYQLQGLNPAMWYECSNCDVGDQCGVIMHGSAVTFCEPYGPRELQMSVLSFCLFAAVRVWIASP</sequence>
<dbReference type="PROSITE" id="PS51019">
    <property type="entry name" value="REELIN"/>
    <property type="match status" value="1"/>
</dbReference>
<accession>A0A8D2LYX6</accession>
<keyword evidence="7" id="KW-0378">Hydrolase</keyword>
<proteinExistence type="inferred from homology"/>
<evidence type="ECO:0000256" key="15">
    <source>
        <dbReference type="ARBA" id="ARBA00046064"/>
    </source>
</evidence>
<evidence type="ECO:0000256" key="4">
    <source>
        <dbReference type="ARBA" id="ARBA00022530"/>
    </source>
</evidence>
<evidence type="ECO:0000256" key="7">
    <source>
        <dbReference type="ARBA" id="ARBA00022801"/>
    </source>
</evidence>
<evidence type="ECO:0000256" key="12">
    <source>
        <dbReference type="ARBA" id="ARBA00023773"/>
    </source>
</evidence>
<dbReference type="Ensembl" id="ENSVKKT00000029369.1">
    <property type="protein sequence ID" value="ENSVKKP00000028685.1"/>
    <property type="gene ID" value="ENSVKKG00000018525.1"/>
</dbReference>
<reference evidence="18" key="1">
    <citation type="submission" date="2025-08" db="UniProtKB">
        <authorList>
            <consortium name="Ensembl"/>
        </authorList>
    </citation>
    <scope>IDENTIFICATION</scope>
</reference>
<evidence type="ECO:0000256" key="9">
    <source>
        <dbReference type="ARBA" id="ARBA00022833"/>
    </source>
</evidence>
<keyword evidence="3" id="KW-0964">Secreted</keyword>
<comment type="similarity">
    <text evidence="12">Belongs to the reelin family.</text>
</comment>
<dbReference type="Gene3D" id="2.60.40.4060">
    <property type="entry name" value="Reeler domain"/>
    <property type="match status" value="1"/>
</dbReference>
<dbReference type="GO" id="GO:0006508">
    <property type="term" value="P:proteolysis"/>
    <property type="evidence" value="ECO:0007669"/>
    <property type="project" value="UniProtKB-KW"/>
</dbReference>
<evidence type="ECO:0000256" key="5">
    <source>
        <dbReference type="ARBA" id="ARBA00022670"/>
    </source>
</evidence>
<dbReference type="AlphaFoldDB" id="A0A8D2LYX6"/>
<feature type="signal peptide" evidence="16">
    <location>
        <begin position="1"/>
        <end position="29"/>
    </location>
</feature>
<evidence type="ECO:0000256" key="14">
    <source>
        <dbReference type="ARBA" id="ARBA00044961"/>
    </source>
</evidence>
<dbReference type="GO" id="GO:0007417">
    <property type="term" value="P:central nervous system development"/>
    <property type="evidence" value="ECO:0007669"/>
    <property type="project" value="InterPro"/>
</dbReference>
<dbReference type="InterPro" id="IPR034968">
    <property type="entry name" value="Reelin"/>
</dbReference>
<dbReference type="GO" id="GO:0001764">
    <property type="term" value="P:neuron migration"/>
    <property type="evidence" value="ECO:0007669"/>
    <property type="project" value="InterPro"/>
</dbReference>
<dbReference type="GO" id="GO:0070325">
    <property type="term" value="F:lipoprotein particle receptor binding"/>
    <property type="evidence" value="ECO:0007669"/>
    <property type="project" value="InterPro"/>
</dbReference>
<evidence type="ECO:0000256" key="8">
    <source>
        <dbReference type="ARBA" id="ARBA00022825"/>
    </source>
</evidence>
<feature type="domain" description="Reelin" evidence="17">
    <location>
        <begin position="29"/>
        <end position="194"/>
    </location>
</feature>
<evidence type="ECO:0000313" key="18">
    <source>
        <dbReference type="Ensembl" id="ENSVKKP00000028685.1"/>
    </source>
</evidence>
<comment type="subunit">
    <text evidence="14">Oligomer of disulfide-linked homodimers.</text>
</comment>
<evidence type="ECO:0000256" key="16">
    <source>
        <dbReference type="SAM" id="SignalP"/>
    </source>
</evidence>
<keyword evidence="8" id="KW-0720">Serine protease</keyword>
<evidence type="ECO:0000256" key="13">
    <source>
        <dbReference type="ARBA" id="ARBA00023900"/>
    </source>
</evidence>
<comment type="subcellular location">
    <subcellularLocation>
        <location evidence="1">Secreted</location>
        <location evidence="1">Extracellular space</location>
        <location evidence="1">Extracellular matrix</location>
    </subcellularLocation>
</comment>
<keyword evidence="19" id="KW-1185">Reference proteome</keyword>
<evidence type="ECO:0000256" key="3">
    <source>
        <dbReference type="ARBA" id="ARBA00022525"/>
    </source>
</evidence>
<dbReference type="InterPro" id="IPR042307">
    <property type="entry name" value="Reeler_sf"/>
</dbReference>
<dbReference type="FunFam" id="2.60.40.4060:FF:000001">
    <property type="entry name" value="Reelin"/>
    <property type="match status" value="1"/>
</dbReference>
<dbReference type="GO" id="GO:0043005">
    <property type="term" value="C:neuron projection"/>
    <property type="evidence" value="ECO:0007669"/>
    <property type="project" value="TreeGrafter"/>
</dbReference>
<feature type="chain" id="PRO_5034959940" description="Reelin" evidence="16">
    <location>
        <begin position="30"/>
        <end position="275"/>
    </location>
</feature>
<evidence type="ECO:0000313" key="19">
    <source>
        <dbReference type="Proteomes" id="UP000694545"/>
    </source>
</evidence>
<comment type="function">
    <text evidence="15">Extracellular matrix serine protease secreted by pioneer neurons that plays a role in layering of neurons in the cerebral cortex and cerebellum by coordinating cell positioning during neurodevelopment. Regulates microtubule function in neurons and neuronal migration. Binding to the extracellular domains of lipoprotein receptors VLDLR and LRP8/APOER2 induces tyrosine phosphorylation of DAB1 and modulation of TAU phosphorylation. Affects migration of sympathetic preganglionic neurons in the spinal cord, where it seems to act as a barrier to neuronal migration. Enzymatic activity is important for the modulation of cell adhesion.</text>
</comment>
<keyword evidence="9" id="KW-0862">Zinc</keyword>
<evidence type="ECO:0000259" key="17">
    <source>
        <dbReference type="PROSITE" id="PS51019"/>
    </source>
</evidence>
<keyword evidence="11" id="KW-0130">Cell adhesion</keyword>
<organism evidence="18 19">
    <name type="scientific">Varanus komodoensis</name>
    <name type="common">Komodo dragon</name>
    <dbReference type="NCBI Taxonomy" id="61221"/>
    <lineage>
        <taxon>Eukaryota</taxon>
        <taxon>Metazoa</taxon>
        <taxon>Chordata</taxon>
        <taxon>Craniata</taxon>
        <taxon>Vertebrata</taxon>
        <taxon>Euteleostomi</taxon>
        <taxon>Lepidosauria</taxon>
        <taxon>Squamata</taxon>
        <taxon>Bifurcata</taxon>
        <taxon>Unidentata</taxon>
        <taxon>Episquamata</taxon>
        <taxon>Toxicofera</taxon>
        <taxon>Anguimorpha</taxon>
        <taxon>Paleoanguimorpha</taxon>
        <taxon>Varanoidea</taxon>
        <taxon>Varanidae</taxon>
        <taxon>Varanus</taxon>
    </lineage>
</organism>
<dbReference type="GO" id="GO:0046872">
    <property type="term" value="F:metal ion binding"/>
    <property type="evidence" value="ECO:0007669"/>
    <property type="project" value="UniProtKB-KW"/>
</dbReference>
<keyword evidence="16" id="KW-0732">Signal</keyword>
<evidence type="ECO:0000256" key="1">
    <source>
        <dbReference type="ARBA" id="ARBA00004498"/>
    </source>
</evidence>
<dbReference type="OMA" id="LELNTNC"/>
<dbReference type="GO" id="GO:0008236">
    <property type="term" value="F:serine-type peptidase activity"/>
    <property type="evidence" value="ECO:0007669"/>
    <property type="project" value="UniProtKB-KW"/>
</dbReference>
<reference evidence="18" key="2">
    <citation type="submission" date="2025-09" db="UniProtKB">
        <authorList>
            <consortium name="Ensembl"/>
        </authorList>
    </citation>
    <scope>IDENTIFICATION</scope>
</reference>
<keyword evidence="2" id="KW-0217">Developmental protein</keyword>
<dbReference type="Proteomes" id="UP000694545">
    <property type="component" value="Unplaced"/>
</dbReference>
<keyword evidence="10" id="KW-0106">Calcium</keyword>
<name>A0A8D2LYX6_VARKO</name>
<dbReference type="GO" id="GO:0005615">
    <property type="term" value="C:extracellular space"/>
    <property type="evidence" value="ECO:0007669"/>
    <property type="project" value="TreeGrafter"/>
</dbReference>
<dbReference type="PANTHER" id="PTHR11841:SF1">
    <property type="entry name" value="REELIN"/>
    <property type="match status" value="1"/>
</dbReference>
<protein>
    <recommendedName>
        <fullName evidence="13">Reelin</fullName>
    </recommendedName>
</protein>